<proteinExistence type="predicted"/>
<gene>
    <name evidence="1" type="ORF">MSG28_006889</name>
</gene>
<reference evidence="1 2" key="1">
    <citation type="journal article" date="2022" name="Genome Biol. Evol.">
        <title>The Spruce Budworm Genome: Reconstructing the Evolutionary History of Antifreeze Proteins.</title>
        <authorList>
            <person name="Beliveau C."/>
            <person name="Gagne P."/>
            <person name="Picq S."/>
            <person name="Vernygora O."/>
            <person name="Keeling C.I."/>
            <person name="Pinkney K."/>
            <person name="Doucet D."/>
            <person name="Wen F."/>
            <person name="Johnston J.S."/>
            <person name="Maaroufi H."/>
            <person name="Boyle B."/>
            <person name="Laroche J."/>
            <person name="Dewar K."/>
            <person name="Juretic N."/>
            <person name="Blackburn G."/>
            <person name="Nisole A."/>
            <person name="Brunet B."/>
            <person name="Brandao M."/>
            <person name="Lumley L."/>
            <person name="Duan J."/>
            <person name="Quan G."/>
            <person name="Lucarotti C.J."/>
            <person name="Roe A.D."/>
            <person name="Sperling F.A.H."/>
            <person name="Levesque R.C."/>
            <person name="Cusson M."/>
        </authorList>
    </citation>
    <scope>NUCLEOTIDE SEQUENCE [LARGE SCALE GENOMIC DNA]</scope>
    <source>
        <strain evidence="1">Glfc:IPQL:Cfum</strain>
    </source>
</reference>
<comment type="caution">
    <text evidence="1">The sequence shown here is derived from an EMBL/GenBank/DDBJ whole genome shotgun (WGS) entry which is preliminary data.</text>
</comment>
<name>A0ACC0JLN1_CHOFU</name>
<sequence length="110" mass="12436">MDESANLSAKTRARAFEPIHKLGYMDGASDGQNASFQSSFNAGYEQGFSFGFDLGFKEAHRAHLINESKETNLPDPRWINCQMCITGTGTQENIVNLYNTQKEKNEEYFK</sequence>
<evidence type="ECO:0000313" key="2">
    <source>
        <dbReference type="Proteomes" id="UP001064048"/>
    </source>
</evidence>
<dbReference type="EMBL" id="CM046111">
    <property type="protein sequence ID" value="KAI8425002.1"/>
    <property type="molecule type" value="Genomic_DNA"/>
</dbReference>
<organism evidence="1 2">
    <name type="scientific">Choristoneura fumiferana</name>
    <name type="common">Spruce budworm moth</name>
    <name type="synonym">Archips fumiferana</name>
    <dbReference type="NCBI Taxonomy" id="7141"/>
    <lineage>
        <taxon>Eukaryota</taxon>
        <taxon>Metazoa</taxon>
        <taxon>Ecdysozoa</taxon>
        <taxon>Arthropoda</taxon>
        <taxon>Hexapoda</taxon>
        <taxon>Insecta</taxon>
        <taxon>Pterygota</taxon>
        <taxon>Neoptera</taxon>
        <taxon>Endopterygota</taxon>
        <taxon>Lepidoptera</taxon>
        <taxon>Glossata</taxon>
        <taxon>Ditrysia</taxon>
        <taxon>Tortricoidea</taxon>
        <taxon>Tortricidae</taxon>
        <taxon>Tortricinae</taxon>
        <taxon>Choristoneura</taxon>
    </lineage>
</organism>
<protein>
    <submittedName>
        <fullName evidence="1">Uncharacterized protein</fullName>
    </submittedName>
</protein>
<evidence type="ECO:0000313" key="1">
    <source>
        <dbReference type="EMBL" id="KAI8425002.1"/>
    </source>
</evidence>
<dbReference type="Proteomes" id="UP001064048">
    <property type="component" value="Chromosome 11"/>
</dbReference>
<keyword evidence="2" id="KW-1185">Reference proteome</keyword>
<accession>A0ACC0JLN1</accession>